<evidence type="ECO:0000256" key="4">
    <source>
        <dbReference type="ARBA" id="ARBA00022827"/>
    </source>
</evidence>
<evidence type="ECO:0000313" key="9">
    <source>
        <dbReference type="EMBL" id="MBB5577343.1"/>
    </source>
</evidence>
<evidence type="ECO:0000259" key="7">
    <source>
        <dbReference type="PROSITE" id="PS00623"/>
    </source>
</evidence>
<evidence type="ECO:0000256" key="6">
    <source>
        <dbReference type="RuleBase" id="RU003968"/>
    </source>
</evidence>
<evidence type="ECO:0000259" key="8">
    <source>
        <dbReference type="PROSITE" id="PS00624"/>
    </source>
</evidence>
<dbReference type="GO" id="GO:0050660">
    <property type="term" value="F:flavin adenine dinucleotide binding"/>
    <property type="evidence" value="ECO:0007669"/>
    <property type="project" value="InterPro"/>
</dbReference>
<feature type="binding site" evidence="5">
    <location>
        <position position="293"/>
    </location>
    <ligand>
        <name>FAD</name>
        <dbReference type="ChEBI" id="CHEBI:57692"/>
    </ligand>
</feature>
<dbReference type="Pfam" id="PF00732">
    <property type="entry name" value="GMC_oxred_N"/>
    <property type="match status" value="1"/>
</dbReference>
<feature type="domain" description="Glucose-methanol-choline oxidoreductase N-terminal" evidence="8">
    <location>
        <begin position="328"/>
        <end position="342"/>
    </location>
</feature>
<dbReference type="SUPFAM" id="SSF54373">
    <property type="entry name" value="FAD-linked reductases, C-terminal domain"/>
    <property type="match status" value="1"/>
</dbReference>
<gene>
    <name evidence="9" type="ORF">GGD50_005995</name>
</gene>
<keyword evidence="3 6" id="KW-0285">Flavoprotein</keyword>
<dbReference type="EC" id="1.1.99.1" evidence="9"/>
<dbReference type="InterPro" id="IPR012132">
    <property type="entry name" value="GMC_OxRdtase"/>
</dbReference>
<feature type="binding site" evidence="5">
    <location>
        <position position="519"/>
    </location>
    <ligand>
        <name>substrate</name>
    </ligand>
</feature>
<dbReference type="Proteomes" id="UP000549882">
    <property type="component" value="Unassembled WGS sequence"/>
</dbReference>
<dbReference type="InterPro" id="IPR007867">
    <property type="entry name" value="GMC_OxRtase_C"/>
</dbReference>
<dbReference type="RefSeq" id="WP_183940665.1">
    <property type="nucleotide sequence ID" value="NZ_JACHBI010000019.1"/>
</dbReference>
<comment type="similarity">
    <text evidence="2 6">Belongs to the GMC oxidoreductase family.</text>
</comment>
<dbReference type="EMBL" id="JACHBI010000019">
    <property type="protein sequence ID" value="MBB5577343.1"/>
    <property type="molecule type" value="Genomic_DNA"/>
</dbReference>
<dbReference type="Pfam" id="PF05199">
    <property type="entry name" value="GMC_oxred_C"/>
    <property type="match status" value="1"/>
</dbReference>
<dbReference type="InterPro" id="IPR036188">
    <property type="entry name" value="FAD/NAD-bd_sf"/>
</dbReference>
<evidence type="ECO:0000256" key="1">
    <source>
        <dbReference type="ARBA" id="ARBA00001974"/>
    </source>
</evidence>
<evidence type="ECO:0000313" key="10">
    <source>
        <dbReference type="Proteomes" id="UP000549882"/>
    </source>
</evidence>
<sequence length="583" mass="62994">MKQDRQNCTPTDELAARQDQLESAFLRGTIGRRRFIATSLALGFLSASRVKSVAQTLEEIKTNQASQVRSLAGNYDYVVCGAGSAACALVGKLAADGSKSVLLIEAGGWDDAPSVLDPRLWFTNLGTERDWGDASEPSADVNNQRVVIHTGKLLGGGSSINATIWARPFKSDFDYWAEVTQDRRWSYESALSTFRRIENWQGVPSERYRGRGGPVWCQTAHDPSPLALAMLDACRALGLPINSSLNGVREETGEGFALTEQIIRDGQRQNMAKSYLYPVLAQANVTLLTNAHVDRIALDKGIATGVEFTHEGQRRTVAADREVILCGGAFSTPQLLMLSGIGDQDYLKSVGIEPAVHLPEVGMNLQDHILHGSCLWDAPQQMEHQNSGAEVLGYLKSDPTLDRPDISLVQVELPYASGAIAKAFGPTPKSLALCAGLMVPKSRGRVLLKTSNPKDRPVIEANYLSHPDDLAALERSIALCRQIGNSEAMKPFAVREIAPGKELKGEELANFARDGVTTYSHPSGTCRMGADPGAVVDAELRVNGVGKLRIADSSIMPRIPACATMATCVFIGERLAELLERAG</sequence>
<keyword evidence="10" id="KW-1185">Reference proteome</keyword>
<keyword evidence="9" id="KW-0560">Oxidoreductase</keyword>
<dbReference type="GO" id="GO:0008812">
    <property type="term" value="F:choline dehydrogenase activity"/>
    <property type="evidence" value="ECO:0007669"/>
    <property type="project" value="UniProtKB-EC"/>
</dbReference>
<name>A0A7W8XXD4_9HYPH</name>
<feature type="domain" description="Glucose-methanol-choline oxidoreductase N-terminal" evidence="7">
    <location>
        <begin position="151"/>
        <end position="174"/>
    </location>
</feature>
<keyword evidence="4 5" id="KW-0274">FAD</keyword>
<reference evidence="9 10" key="1">
    <citation type="submission" date="2020-08" db="EMBL/GenBank/DDBJ databases">
        <title>Genomic Encyclopedia of Type Strains, Phase IV (KMG-V): Genome sequencing to study the core and pangenomes of soil and plant-associated prokaryotes.</title>
        <authorList>
            <person name="Whitman W."/>
        </authorList>
    </citation>
    <scope>NUCLEOTIDE SEQUENCE [LARGE SCALE GENOMIC DNA]</scope>
    <source>
        <strain evidence="9 10">SEMIA 4064</strain>
    </source>
</reference>
<comment type="caution">
    <text evidence="9">The sequence shown here is derived from an EMBL/GenBank/DDBJ whole genome shotgun (WGS) entry which is preliminary data.</text>
</comment>
<dbReference type="PROSITE" id="PS00623">
    <property type="entry name" value="GMC_OXRED_1"/>
    <property type="match status" value="1"/>
</dbReference>
<dbReference type="SUPFAM" id="SSF51905">
    <property type="entry name" value="FAD/NAD(P)-binding domain"/>
    <property type="match status" value="1"/>
</dbReference>
<protein>
    <submittedName>
        <fullName evidence="9">Choline dehydrogenase</fullName>
        <ecNumber evidence="9">1.1.99.1</ecNumber>
    </submittedName>
</protein>
<dbReference type="PIRSF" id="PIRSF000137">
    <property type="entry name" value="Alcohol_oxidase"/>
    <property type="match status" value="1"/>
</dbReference>
<dbReference type="Gene3D" id="3.50.50.60">
    <property type="entry name" value="FAD/NAD(P)-binding domain"/>
    <property type="match status" value="1"/>
</dbReference>
<dbReference type="AlphaFoldDB" id="A0A7W8XXD4"/>
<evidence type="ECO:0000256" key="3">
    <source>
        <dbReference type="ARBA" id="ARBA00022630"/>
    </source>
</evidence>
<comment type="cofactor">
    <cofactor evidence="1 5">
        <name>FAD</name>
        <dbReference type="ChEBI" id="CHEBI:57692"/>
    </cofactor>
</comment>
<proteinExistence type="inferred from homology"/>
<evidence type="ECO:0000256" key="5">
    <source>
        <dbReference type="PIRSR" id="PIRSR000137-2"/>
    </source>
</evidence>
<evidence type="ECO:0000256" key="2">
    <source>
        <dbReference type="ARBA" id="ARBA00010790"/>
    </source>
</evidence>
<organism evidence="9 10">
    <name type="scientific">Rhizobium paranaense</name>
    <dbReference type="NCBI Taxonomy" id="1650438"/>
    <lineage>
        <taxon>Bacteria</taxon>
        <taxon>Pseudomonadati</taxon>
        <taxon>Pseudomonadota</taxon>
        <taxon>Alphaproteobacteria</taxon>
        <taxon>Hyphomicrobiales</taxon>
        <taxon>Rhizobiaceae</taxon>
        <taxon>Rhizobium/Agrobacterium group</taxon>
        <taxon>Rhizobium</taxon>
    </lineage>
</organism>
<dbReference type="Gene3D" id="3.30.560.10">
    <property type="entry name" value="Glucose Oxidase, domain 3"/>
    <property type="match status" value="1"/>
</dbReference>
<dbReference type="PANTHER" id="PTHR11552">
    <property type="entry name" value="GLUCOSE-METHANOL-CHOLINE GMC OXIDOREDUCTASE"/>
    <property type="match status" value="1"/>
</dbReference>
<accession>A0A7W8XXD4</accession>
<dbReference type="PANTHER" id="PTHR11552:SF147">
    <property type="entry name" value="CHOLINE DEHYDROGENASE, MITOCHONDRIAL"/>
    <property type="match status" value="1"/>
</dbReference>
<dbReference type="InterPro" id="IPR000172">
    <property type="entry name" value="GMC_OxRdtase_N"/>
</dbReference>
<dbReference type="PROSITE" id="PS00624">
    <property type="entry name" value="GMC_OXRED_2"/>
    <property type="match status" value="1"/>
</dbReference>